<dbReference type="InterPro" id="IPR025966">
    <property type="entry name" value="OppC_N"/>
</dbReference>
<dbReference type="Pfam" id="PF00528">
    <property type="entry name" value="BPD_transp_1"/>
    <property type="match status" value="1"/>
</dbReference>
<organism evidence="9">
    <name type="scientific">marine sediment metagenome</name>
    <dbReference type="NCBI Taxonomy" id="412755"/>
    <lineage>
        <taxon>unclassified sequences</taxon>
        <taxon>metagenomes</taxon>
        <taxon>ecological metagenomes</taxon>
    </lineage>
</organism>
<feature type="transmembrane region" description="Helical" evidence="7">
    <location>
        <begin position="141"/>
        <end position="161"/>
    </location>
</feature>
<evidence type="ECO:0000256" key="4">
    <source>
        <dbReference type="ARBA" id="ARBA00022692"/>
    </source>
</evidence>
<sequence>NKAAAVSLFIILILFLVAIFGPYITPYDFLSQNMEMRNTPPSAAHWFGTDDLGRDVFSRVLYGARTAVILSLCITVLSFAIGLVLGSIAGYVGGKIDMFITWVMDITMSVPSLLLVIVINASLKPVMVNWMDAKYLETLNAMYRQTVWADFILVFGTISLVKWPKAARIIRGQILTIRNKNYILAAQALGVPPAKVLTRYVIPNSLGPVIVLFSALLGEAMV</sequence>
<dbReference type="GO" id="GO:0005886">
    <property type="term" value="C:plasma membrane"/>
    <property type="evidence" value="ECO:0007669"/>
    <property type="project" value="UniProtKB-SubCell"/>
</dbReference>
<dbReference type="InterPro" id="IPR035906">
    <property type="entry name" value="MetI-like_sf"/>
</dbReference>
<keyword evidence="6 7" id="KW-0472">Membrane</keyword>
<evidence type="ECO:0000256" key="1">
    <source>
        <dbReference type="ARBA" id="ARBA00004651"/>
    </source>
</evidence>
<dbReference type="InterPro" id="IPR050366">
    <property type="entry name" value="BP-dependent_transpt_permease"/>
</dbReference>
<feature type="non-terminal residue" evidence="9">
    <location>
        <position position="222"/>
    </location>
</feature>
<evidence type="ECO:0000256" key="6">
    <source>
        <dbReference type="ARBA" id="ARBA00023136"/>
    </source>
</evidence>
<accession>X1CV73</accession>
<feature type="non-terminal residue" evidence="9">
    <location>
        <position position="1"/>
    </location>
</feature>
<keyword evidence="2" id="KW-0813">Transport</keyword>
<dbReference type="CDD" id="cd06261">
    <property type="entry name" value="TM_PBP2"/>
    <property type="match status" value="1"/>
</dbReference>
<keyword evidence="4 7" id="KW-0812">Transmembrane</keyword>
<dbReference type="EMBL" id="BART01033909">
    <property type="protein sequence ID" value="GAH12396.1"/>
    <property type="molecule type" value="Genomic_DNA"/>
</dbReference>
<dbReference type="AlphaFoldDB" id="X1CV73"/>
<evidence type="ECO:0000256" key="7">
    <source>
        <dbReference type="SAM" id="Phobius"/>
    </source>
</evidence>
<comment type="caution">
    <text evidence="9">The sequence shown here is derived from an EMBL/GenBank/DDBJ whole genome shotgun (WGS) entry which is preliminary data.</text>
</comment>
<evidence type="ECO:0000256" key="5">
    <source>
        <dbReference type="ARBA" id="ARBA00022989"/>
    </source>
</evidence>
<evidence type="ECO:0000256" key="3">
    <source>
        <dbReference type="ARBA" id="ARBA00022475"/>
    </source>
</evidence>
<evidence type="ECO:0000259" key="8">
    <source>
        <dbReference type="PROSITE" id="PS50928"/>
    </source>
</evidence>
<dbReference type="PROSITE" id="PS50928">
    <property type="entry name" value="ABC_TM1"/>
    <property type="match status" value="1"/>
</dbReference>
<reference evidence="9" key="1">
    <citation type="journal article" date="2014" name="Front. Microbiol.">
        <title>High frequency of phylogenetically diverse reductive dehalogenase-homologous genes in deep subseafloor sedimentary metagenomes.</title>
        <authorList>
            <person name="Kawai M."/>
            <person name="Futagami T."/>
            <person name="Toyoda A."/>
            <person name="Takaki Y."/>
            <person name="Nishi S."/>
            <person name="Hori S."/>
            <person name="Arai W."/>
            <person name="Tsubouchi T."/>
            <person name="Morono Y."/>
            <person name="Uchiyama I."/>
            <person name="Ito T."/>
            <person name="Fujiyama A."/>
            <person name="Inagaki F."/>
            <person name="Takami H."/>
        </authorList>
    </citation>
    <scope>NUCLEOTIDE SEQUENCE</scope>
    <source>
        <strain evidence="9">Expedition CK06-06</strain>
    </source>
</reference>
<keyword evidence="5 7" id="KW-1133">Transmembrane helix</keyword>
<evidence type="ECO:0000256" key="2">
    <source>
        <dbReference type="ARBA" id="ARBA00022448"/>
    </source>
</evidence>
<comment type="subcellular location">
    <subcellularLocation>
        <location evidence="1">Cell membrane</location>
        <topology evidence="1">Multi-pass membrane protein</topology>
    </subcellularLocation>
</comment>
<dbReference type="PANTHER" id="PTHR43386">
    <property type="entry name" value="OLIGOPEPTIDE TRANSPORT SYSTEM PERMEASE PROTEIN APPC"/>
    <property type="match status" value="1"/>
</dbReference>
<evidence type="ECO:0000313" key="9">
    <source>
        <dbReference type="EMBL" id="GAH12396.1"/>
    </source>
</evidence>
<dbReference type="Pfam" id="PF12911">
    <property type="entry name" value="OppC_N"/>
    <property type="match status" value="1"/>
</dbReference>
<dbReference type="InterPro" id="IPR000515">
    <property type="entry name" value="MetI-like"/>
</dbReference>
<dbReference type="GO" id="GO:0055085">
    <property type="term" value="P:transmembrane transport"/>
    <property type="evidence" value="ECO:0007669"/>
    <property type="project" value="InterPro"/>
</dbReference>
<gene>
    <name evidence="9" type="ORF">S01H4_58110</name>
</gene>
<feature type="transmembrane region" description="Helical" evidence="7">
    <location>
        <begin position="99"/>
        <end position="121"/>
    </location>
</feature>
<protein>
    <recommendedName>
        <fullName evidence="8">ABC transmembrane type-1 domain-containing protein</fullName>
    </recommendedName>
</protein>
<name>X1CV73_9ZZZZ</name>
<feature type="domain" description="ABC transmembrane type-1" evidence="8">
    <location>
        <begin position="68"/>
        <end position="222"/>
    </location>
</feature>
<feature type="transmembrane region" description="Helical" evidence="7">
    <location>
        <begin position="5"/>
        <end position="24"/>
    </location>
</feature>
<dbReference type="Gene3D" id="1.10.3720.10">
    <property type="entry name" value="MetI-like"/>
    <property type="match status" value="1"/>
</dbReference>
<feature type="transmembrane region" description="Helical" evidence="7">
    <location>
        <begin position="67"/>
        <end position="92"/>
    </location>
</feature>
<proteinExistence type="predicted"/>
<dbReference type="SUPFAM" id="SSF161098">
    <property type="entry name" value="MetI-like"/>
    <property type="match status" value="1"/>
</dbReference>
<dbReference type="PANTHER" id="PTHR43386:SF1">
    <property type="entry name" value="D,D-DIPEPTIDE TRANSPORT SYSTEM PERMEASE PROTEIN DDPC-RELATED"/>
    <property type="match status" value="1"/>
</dbReference>
<keyword evidence="3" id="KW-1003">Cell membrane</keyword>